<organism evidence="1 2">
    <name type="scientific">Pleurostoma richardsiae</name>
    <dbReference type="NCBI Taxonomy" id="41990"/>
    <lineage>
        <taxon>Eukaryota</taxon>
        <taxon>Fungi</taxon>
        <taxon>Dikarya</taxon>
        <taxon>Ascomycota</taxon>
        <taxon>Pezizomycotina</taxon>
        <taxon>Sordariomycetes</taxon>
        <taxon>Sordariomycetidae</taxon>
        <taxon>Calosphaeriales</taxon>
        <taxon>Pleurostomataceae</taxon>
        <taxon>Pleurostoma</taxon>
    </lineage>
</organism>
<sequence>MPRTAYFTRQTLYQRALLTAERIAAGLNGKYCPTGEDAVDAFSRTLVADMPLLEGVSHREVYRAVRGKCSSCRTGIGVRMNTQRCAT</sequence>
<protein>
    <submittedName>
        <fullName evidence="1">Uncharacterized protein</fullName>
    </submittedName>
</protein>
<gene>
    <name evidence="1" type="ORF">NKR23_g1138</name>
</gene>
<comment type="caution">
    <text evidence="1">The sequence shown here is derived from an EMBL/GenBank/DDBJ whole genome shotgun (WGS) entry which is preliminary data.</text>
</comment>
<evidence type="ECO:0000313" key="1">
    <source>
        <dbReference type="EMBL" id="KAJ9156524.1"/>
    </source>
</evidence>
<dbReference type="EMBL" id="JANBVO010000002">
    <property type="protein sequence ID" value="KAJ9156524.1"/>
    <property type="molecule type" value="Genomic_DNA"/>
</dbReference>
<accession>A0AA38S5F0</accession>
<dbReference type="AlphaFoldDB" id="A0AA38S5F0"/>
<evidence type="ECO:0000313" key="2">
    <source>
        <dbReference type="Proteomes" id="UP001174694"/>
    </source>
</evidence>
<reference evidence="1" key="1">
    <citation type="submission" date="2022-07" db="EMBL/GenBank/DDBJ databases">
        <title>Fungi with potential for degradation of polypropylene.</title>
        <authorList>
            <person name="Gostincar C."/>
        </authorList>
    </citation>
    <scope>NUCLEOTIDE SEQUENCE</scope>
    <source>
        <strain evidence="1">EXF-13308</strain>
    </source>
</reference>
<proteinExistence type="predicted"/>
<keyword evidence="2" id="KW-1185">Reference proteome</keyword>
<dbReference type="Proteomes" id="UP001174694">
    <property type="component" value="Unassembled WGS sequence"/>
</dbReference>
<name>A0AA38S5F0_9PEZI</name>